<dbReference type="AlphaFoldDB" id="A0A255YZY5"/>
<dbReference type="InterPro" id="IPR035439">
    <property type="entry name" value="UPF0145_dom_sf"/>
</dbReference>
<dbReference type="InterPro" id="IPR002765">
    <property type="entry name" value="UPF0145_YbjQ-like"/>
</dbReference>
<dbReference type="Pfam" id="PF01906">
    <property type="entry name" value="YbjQ_1"/>
    <property type="match status" value="1"/>
</dbReference>
<gene>
    <name evidence="3" type="ORF">CHU95_09260</name>
</gene>
<dbReference type="EMBL" id="NOXU01000027">
    <property type="protein sequence ID" value="OYQ34776.1"/>
    <property type="molecule type" value="Genomic_DNA"/>
</dbReference>
<keyword evidence="2" id="KW-1133">Transmembrane helix</keyword>
<organism evidence="3 4">
    <name type="scientific">Niveispirillum lacus</name>
    <dbReference type="NCBI Taxonomy" id="1981099"/>
    <lineage>
        <taxon>Bacteria</taxon>
        <taxon>Pseudomonadati</taxon>
        <taxon>Pseudomonadota</taxon>
        <taxon>Alphaproteobacteria</taxon>
        <taxon>Rhodospirillales</taxon>
        <taxon>Azospirillaceae</taxon>
        <taxon>Niveispirillum</taxon>
    </lineage>
</organism>
<evidence type="ECO:0000256" key="1">
    <source>
        <dbReference type="ARBA" id="ARBA00010751"/>
    </source>
</evidence>
<comment type="similarity">
    <text evidence="1">Belongs to the UPF0145 family.</text>
</comment>
<evidence type="ECO:0000256" key="2">
    <source>
        <dbReference type="SAM" id="Phobius"/>
    </source>
</evidence>
<dbReference type="OrthoDB" id="8478679at2"/>
<accession>A0A255YZY5</accession>
<reference evidence="3 4" key="1">
    <citation type="submission" date="2017-07" db="EMBL/GenBank/DDBJ databases">
        <title>Niveispirillum cyanobacteriorum sp. nov., isolated from cyanobacterial aggregates in a eutrophic lake.</title>
        <authorList>
            <person name="Cai H."/>
        </authorList>
    </citation>
    <scope>NUCLEOTIDE SEQUENCE [LARGE SCALE GENOMIC DNA]</scope>
    <source>
        <strain evidence="4">TH1-14</strain>
    </source>
</reference>
<dbReference type="Gene3D" id="3.30.110.70">
    <property type="entry name" value="Hypothetical protein apc22750. Chain B"/>
    <property type="match status" value="1"/>
</dbReference>
<feature type="transmembrane region" description="Helical" evidence="2">
    <location>
        <begin position="196"/>
        <end position="217"/>
    </location>
</feature>
<name>A0A255YZY5_9PROT</name>
<evidence type="ECO:0000313" key="4">
    <source>
        <dbReference type="Proteomes" id="UP000216998"/>
    </source>
</evidence>
<dbReference type="Proteomes" id="UP000216998">
    <property type="component" value="Unassembled WGS sequence"/>
</dbReference>
<dbReference type="SUPFAM" id="SSF117782">
    <property type="entry name" value="YbjQ-like"/>
    <property type="match status" value="1"/>
</dbReference>
<feature type="transmembrane region" description="Helical" evidence="2">
    <location>
        <begin position="30"/>
        <end position="54"/>
    </location>
</feature>
<keyword evidence="2" id="KW-0812">Transmembrane</keyword>
<dbReference type="RefSeq" id="WP_094455993.1">
    <property type="nucleotide sequence ID" value="NZ_NOXU01000027.1"/>
</dbReference>
<keyword evidence="4" id="KW-1185">Reference proteome</keyword>
<proteinExistence type="inferred from homology"/>
<evidence type="ECO:0000313" key="3">
    <source>
        <dbReference type="EMBL" id="OYQ34776.1"/>
    </source>
</evidence>
<comment type="caution">
    <text evidence="3">The sequence shown here is derived from an EMBL/GenBank/DDBJ whole genome shotgun (WGS) entry which is preliminary data.</text>
</comment>
<sequence length="234" mass="25446">MSAGSSDLPAGLEWLGFLEKIGDQDDATGWSLWIGGVVVALLFNATILWIGAWLERRYDRELAAMEAATAAVRVFTGRPPAGSVGLPHLVQASIVMAPAPLGRLMLLIRRIIGGRVVTRQRDLQRTRRLALLRLRQQACDLGAGIVAGVEFCQIGLGRGRFAFLVSGTALIGAQPAPAPEVTEAVGAEPPRRRRELVIALAMLILVAAATVELDYLVDTYLGNFWKRWILRIKD</sequence>
<protein>
    <submittedName>
        <fullName evidence="3">Uncharacterized protein</fullName>
    </submittedName>
</protein>
<keyword evidence="2" id="KW-0472">Membrane</keyword>